<dbReference type="SUPFAM" id="SSF53335">
    <property type="entry name" value="S-adenosyl-L-methionine-dependent methyltransferases"/>
    <property type="match status" value="1"/>
</dbReference>
<dbReference type="CDD" id="cd02440">
    <property type="entry name" value="AdoMet_MTases"/>
    <property type="match status" value="1"/>
</dbReference>
<dbReference type="Proteomes" id="UP000754563">
    <property type="component" value="Unassembled WGS sequence"/>
</dbReference>
<dbReference type="GO" id="GO:0032259">
    <property type="term" value="P:methylation"/>
    <property type="evidence" value="ECO:0007669"/>
    <property type="project" value="UniProtKB-KW"/>
</dbReference>
<feature type="domain" description="Methyltransferase" evidence="3">
    <location>
        <begin position="38"/>
        <end position="135"/>
    </location>
</feature>
<gene>
    <name evidence="4" type="ORF">KC717_05110</name>
</gene>
<comment type="caution">
    <text evidence="4">The sequence shown here is derived from an EMBL/GenBank/DDBJ whole genome shotgun (WGS) entry which is preliminary data.</text>
</comment>
<dbReference type="InterPro" id="IPR029063">
    <property type="entry name" value="SAM-dependent_MTases_sf"/>
</dbReference>
<dbReference type="PANTHER" id="PTHR43861:SF1">
    <property type="entry name" value="TRANS-ACONITATE 2-METHYLTRANSFERASE"/>
    <property type="match status" value="1"/>
</dbReference>
<evidence type="ECO:0000313" key="5">
    <source>
        <dbReference type="Proteomes" id="UP000754563"/>
    </source>
</evidence>
<name>A0A955L9H1_9BACT</name>
<organism evidence="4 5">
    <name type="scientific">Candidatus Dojkabacteria bacterium</name>
    <dbReference type="NCBI Taxonomy" id="2099670"/>
    <lineage>
        <taxon>Bacteria</taxon>
        <taxon>Candidatus Dojkabacteria</taxon>
    </lineage>
</organism>
<evidence type="ECO:0000256" key="2">
    <source>
        <dbReference type="ARBA" id="ARBA00022679"/>
    </source>
</evidence>
<evidence type="ECO:0000259" key="3">
    <source>
        <dbReference type="Pfam" id="PF13649"/>
    </source>
</evidence>
<dbReference type="GO" id="GO:0008168">
    <property type="term" value="F:methyltransferase activity"/>
    <property type="evidence" value="ECO:0007669"/>
    <property type="project" value="UniProtKB-KW"/>
</dbReference>
<keyword evidence="2" id="KW-0808">Transferase</keyword>
<dbReference type="Pfam" id="PF13649">
    <property type="entry name" value="Methyltransf_25"/>
    <property type="match status" value="1"/>
</dbReference>
<protein>
    <submittedName>
        <fullName evidence="4">Class I SAM-dependent methyltransferase</fullName>
    </submittedName>
</protein>
<dbReference type="InterPro" id="IPR041698">
    <property type="entry name" value="Methyltransf_25"/>
</dbReference>
<dbReference type="AlphaFoldDB" id="A0A955L9H1"/>
<evidence type="ECO:0000313" key="4">
    <source>
        <dbReference type="EMBL" id="MCA9385998.1"/>
    </source>
</evidence>
<dbReference type="EMBL" id="JAGQLH010000066">
    <property type="protein sequence ID" value="MCA9385998.1"/>
    <property type="molecule type" value="Genomic_DNA"/>
</dbReference>
<evidence type="ECO:0000256" key="1">
    <source>
        <dbReference type="ARBA" id="ARBA00022603"/>
    </source>
</evidence>
<dbReference type="PANTHER" id="PTHR43861">
    <property type="entry name" value="TRANS-ACONITATE 2-METHYLTRANSFERASE-RELATED"/>
    <property type="match status" value="1"/>
</dbReference>
<reference evidence="4" key="1">
    <citation type="submission" date="2020-04" db="EMBL/GenBank/DDBJ databases">
        <authorList>
            <person name="Zhang T."/>
        </authorList>
    </citation>
    <scope>NUCLEOTIDE SEQUENCE</scope>
    <source>
        <strain evidence="4">HKST-UBA11</strain>
    </source>
</reference>
<keyword evidence="1 4" id="KW-0489">Methyltransferase</keyword>
<dbReference type="Gene3D" id="3.40.50.150">
    <property type="entry name" value="Vaccinia Virus protein VP39"/>
    <property type="match status" value="1"/>
</dbReference>
<reference evidence="4" key="2">
    <citation type="journal article" date="2021" name="Microbiome">
        <title>Successional dynamics and alternative stable states in a saline activated sludge microbial community over 9 years.</title>
        <authorList>
            <person name="Wang Y."/>
            <person name="Ye J."/>
            <person name="Ju F."/>
            <person name="Liu L."/>
            <person name="Boyd J.A."/>
            <person name="Deng Y."/>
            <person name="Parks D.H."/>
            <person name="Jiang X."/>
            <person name="Yin X."/>
            <person name="Woodcroft B.J."/>
            <person name="Tyson G.W."/>
            <person name="Hugenholtz P."/>
            <person name="Polz M.F."/>
            <person name="Zhang T."/>
        </authorList>
    </citation>
    <scope>NUCLEOTIDE SEQUENCE</scope>
    <source>
        <strain evidence="4">HKST-UBA11</strain>
    </source>
</reference>
<proteinExistence type="predicted"/>
<sequence length="195" mass="22133">MHKKWNEFYKNNDRFYLLPHEDLSKFIDLLGEHDVLNILDLGCGTGCNLLPLAEAGFMVTGIDYAPSAAHLAEDWLREKGLEGKVYIADFKEDLIQFSKDEFDALVSINSIHYLEDPKELEDILGGINRVVKEGGLAMFVVPSNQTAIIQPSVTQVYFEKEFLESVVSAYFDILELYQDSHNSWVILARNKQAVS</sequence>
<accession>A0A955L9H1</accession>